<sequence>MLPIAAWMRQRRGGNVARTLSTDDLICLAEADGISVEWHTGGPKGMWIPSRRAISLRHGLDEIQSRCTLAHELGHAYYNHPGGHDPKNEAAADRRAAWLLVSASDYAHAEGIYGPVPARIAAELGVTVHLLGVWREMWDSCCSEAV</sequence>
<evidence type="ECO:0000313" key="3">
    <source>
        <dbReference type="Proteomes" id="UP001359781"/>
    </source>
</evidence>
<evidence type="ECO:0000259" key="1">
    <source>
        <dbReference type="Pfam" id="PF06114"/>
    </source>
</evidence>
<organism evidence="2 3">
    <name type="scientific">Corynebacterium mastitidis</name>
    <dbReference type="NCBI Taxonomy" id="161890"/>
    <lineage>
        <taxon>Bacteria</taxon>
        <taxon>Bacillati</taxon>
        <taxon>Actinomycetota</taxon>
        <taxon>Actinomycetes</taxon>
        <taxon>Mycobacteriales</taxon>
        <taxon>Corynebacteriaceae</taxon>
        <taxon>Corynebacterium</taxon>
    </lineage>
</organism>
<dbReference type="EMBL" id="JBAHVJ010000013">
    <property type="protein sequence ID" value="MEJ4100880.1"/>
    <property type="molecule type" value="Genomic_DNA"/>
</dbReference>
<gene>
    <name evidence="2" type="ORF">V5S96_11010</name>
</gene>
<feature type="domain" description="IrrE N-terminal-like" evidence="1">
    <location>
        <begin position="41"/>
        <end position="128"/>
    </location>
</feature>
<dbReference type="Gene3D" id="1.10.10.2910">
    <property type="match status" value="1"/>
</dbReference>
<protein>
    <submittedName>
        <fullName evidence="2">ImmA/IrrE family metallo-endopeptidase</fullName>
    </submittedName>
</protein>
<comment type="caution">
    <text evidence="2">The sequence shown here is derived from an EMBL/GenBank/DDBJ whole genome shotgun (WGS) entry which is preliminary data.</text>
</comment>
<keyword evidence="3" id="KW-1185">Reference proteome</keyword>
<dbReference type="InterPro" id="IPR010359">
    <property type="entry name" value="IrrE_HExxH"/>
</dbReference>
<dbReference type="RefSeq" id="WP_337891014.1">
    <property type="nucleotide sequence ID" value="NZ_JBAHVI010000012.1"/>
</dbReference>
<dbReference type="Proteomes" id="UP001359781">
    <property type="component" value="Unassembled WGS sequence"/>
</dbReference>
<reference evidence="2 3" key="1">
    <citation type="submission" date="2024-02" db="EMBL/GenBank/DDBJ databases">
        <title>Whole genome sequencing and characterization of Corynebacterium isolated from the ocular surface of dry eye disease sufferers.</title>
        <authorList>
            <person name="Naqvi M."/>
        </authorList>
    </citation>
    <scope>NUCLEOTIDE SEQUENCE [LARGE SCALE GENOMIC DNA]</scope>
    <source>
        <strain evidence="2 3">PCRF</strain>
    </source>
</reference>
<proteinExistence type="predicted"/>
<name>A0ABU8P2Q1_9CORY</name>
<evidence type="ECO:0000313" key="2">
    <source>
        <dbReference type="EMBL" id="MEJ4100880.1"/>
    </source>
</evidence>
<dbReference type="Pfam" id="PF06114">
    <property type="entry name" value="Peptidase_M78"/>
    <property type="match status" value="1"/>
</dbReference>
<accession>A0ABU8P2Q1</accession>